<feature type="transmembrane region" description="Helical" evidence="11">
    <location>
        <begin position="212"/>
        <end position="230"/>
    </location>
</feature>
<evidence type="ECO:0000256" key="3">
    <source>
        <dbReference type="ARBA" id="ARBA00022692"/>
    </source>
</evidence>
<feature type="transmembrane region" description="Helical" evidence="11">
    <location>
        <begin position="63"/>
        <end position="81"/>
    </location>
</feature>
<keyword evidence="8 11" id="KW-0350">Heme biosynthesis</keyword>
<dbReference type="HAMAP" id="MF_01664">
    <property type="entry name" value="HemeA_synth_type1"/>
    <property type="match status" value="1"/>
</dbReference>
<keyword evidence="7 11" id="KW-0408">Iron</keyword>
<dbReference type="EC" id="1.17.99.9" evidence="11"/>
<keyword evidence="10" id="KW-1015">Disulfide bond</keyword>
<protein>
    <recommendedName>
        <fullName evidence="11">Heme A synthase</fullName>
        <shortName evidence="11">HAS</shortName>
        <ecNumber evidence="11">1.17.99.9</ecNumber>
    </recommendedName>
    <alternativeName>
        <fullName evidence="11">Cytochrome aa3-controlling protein</fullName>
    </alternativeName>
</protein>
<proteinExistence type="inferred from homology"/>
<keyword evidence="6 11" id="KW-0560">Oxidoreductase</keyword>
<feature type="transmembrane region" description="Helical" evidence="11">
    <location>
        <begin position="274"/>
        <end position="295"/>
    </location>
</feature>
<dbReference type="GO" id="GO:0006784">
    <property type="term" value="P:heme A biosynthetic process"/>
    <property type="evidence" value="ECO:0007669"/>
    <property type="project" value="UniProtKB-UniRule"/>
</dbReference>
<feature type="binding site" description="axial binding residue" evidence="11">
    <location>
        <position position="276"/>
    </location>
    <ligand>
        <name>heme</name>
        <dbReference type="ChEBI" id="CHEBI:30413"/>
    </ligand>
    <ligandPart>
        <name>Fe</name>
        <dbReference type="ChEBI" id="CHEBI:18248"/>
    </ligandPart>
</feature>
<gene>
    <name evidence="11" type="primary">ctaA</name>
    <name evidence="12" type="ORF">GS18_0204040</name>
</gene>
<evidence type="ECO:0000256" key="4">
    <source>
        <dbReference type="ARBA" id="ARBA00022723"/>
    </source>
</evidence>
<dbReference type="InterPro" id="IPR023755">
    <property type="entry name" value="HemeA_Synthase_type1"/>
</dbReference>
<evidence type="ECO:0000256" key="2">
    <source>
        <dbReference type="ARBA" id="ARBA00022475"/>
    </source>
</evidence>
<comment type="subunit">
    <text evidence="11">Interacts with CtaB.</text>
</comment>
<comment type="subcellular location">
    <subcellularLocation>
        <location evidence="11">Cell membrane</location>
        <topology evidence="11">Multi-pass membrane protein</topology>
    </subcellularLocation>
    <subcellularLocation>
        <location evidence="1">Membrane</location>
        <topology evidence="1">Multi-pass membrane protein</topology>
    </subcellularLocation>
</comment>
<reference evidence="12 13" key="1">
    <citation type="journal article" date="2005" name="Int. J. Syst. Evol. Microbiol.">
        <title>Bacillus cibi sp. nov., isolated from jeotgal, a traditional Korean fermented seafood.</title>
        <authorList>
            <person name="Yoon J.H."/>
            <person name="Lee C.H."/>
            <person name="Oh T.K."/>
        </authorList>
    </citation>
    <scope>NUCLEOTIDE SEQUENCE [LARGE SCALE GENOMIC DNA]</scope>
    <source>
        <strain evidence="12 13">DSM 16189</strain>
    </source>
</reference>
<dbReference type="GO" id="GO:0120547">
    <property type="term" value="F:heme A synthase activity"/>
    <property type="evidence" value="ECO:0007669"/>
    <property type="project" value="UniProtKB-EC"/>
</dbReference>
<evidence type="ECO:0000256" key="1">
    <source>
        <dbReference type="ARBA" id="ARBA00004141"/>
    </source>
</evidence>
<dbReference type="UniPathway" id="UPA00269">
    <property type="reaction ID" value="UER00713"/>
</dbReference>
<dbReference type="STRING" id="246786.GS18_0204040"/>
<feature type="transmembrane region" description="Helical" evidence="11">
    <location>
        <begin position="93"/>
        <end position="114"/>
    </location>
</feature>
<keyword evidence="4 11" id="KW-0479">Metal-binding</keyword>
<keyword evidence="5 11" id="KW-1133">Transmembrane helix</keyword>
<dbReference type="AlphaFoldDB" id="A0A084H3E2"/>
<sequence length="313" mass="34317">MHRALKGIGVLTTLVMLLVLLGGALVTKTESGAGCGDSWPLCHGELIPSEITPELVIELSHRVVSGLAGILVLLLAVTSWIKIGHKRETKFLAALSFFFLILQALIGAAAVKWGQSDAVLALHFGISLISFASVLLLTLLIFEVDKKFDTESLIIDKRMKFHSIGIISYTYIVVYTGAFVRHKGASLACPEWPMCSNRPYGLPATLHEWIQMGHRFAAALIFVWVAYAAYTAVKHYKHQKVVYYGWIIAFALISMQVASGALVVLTGLNLGVALAHALIISCLFGVLSYFILLISRNRINREALKNKEDKKAI</sequence>
<dbReference type="EMBL" id="JNVC02000001">
    <property type="protein sequence ID" value="KEZ54104.1"/>
    <property type="molecule type" value="Genomic_DNA"/>
</dbReference>
<comment type="caution">
    <text evidence="12">The sequence shown here is derived from an EMBL/GenBank/DDBJ whole genome shotgun (WGS) entry which is preliminary data.</text>
</comment>
<keyword evidence="3 11" id="KW-0812">Transmembrane</keyword>
<evidence type="ECO:0000256" key="9">
    <source>
        <dbReference type="ARBA" id="ARBA00023136"/>
    </source>
</evidence>
<evidence type="ECO:0000313" key="13">
    <source>
        <dbReference type="Proteomes" id="UP000028549"/>
    </source>
</evidence>
<dbReference type="OrthoDB" id="9816428at2"/>
<feature type="transmembrane region" description="Helical" evidence="11">
    <location>
        <begin position="120"/>
        <end position="142"/>
    </location>
</feature>
<dbReference type="GO" id="GO:0005886">
    <property type="term" value="C:plasma membrane"/>
    <property type="evidence" value="ECO:0007669"/>
    <property type="project" value="UniProtKB-SubCell"/>
</dbReference>
<dbReference type="InterPro" id="IPR003780">
    <property type="entry name" value="COX15/CtaA_fam"/>
</dbReference>
<evidence type="ECO:0000256" key="11">
    <source>
        <dbReference type="HAMAP-Rule" id="MF_01664"/>
    </source>
</evidence>
<comment type="catalytic activity">
    <reaction evidence="11">
        <text>Fe(II)-heme o + 2 A + H2O = Fe(II)-heme a + 2 AH2</text>
        <dbReference type="Rhea" id="RHEA:63388"/>
        <dbReference type="ChEBI" id="CHEBI:13193"/>
        <dbReference type="ChEBI" id="CHEBI:15377"/>
        <dbReference type="ChEBI" id="CHEBI:17499"/>
        <dbReference type="ChEBI" id="CHEBI:60530"/>
        <dbReference type="ChEBI" id="CHEBI:61715"/>
        <dbReference type="EC" id="1.17.99.9"/>
    </reaction>
</comment>
<evidence type="ECO:0000313" key="12">
    <source>
        <dbReference type="EMBL" id="KEZ54104.1"/>
    </source>
</evidence>
<evidence type="ECO:0000256" key="8">
    <source>
        <dbReference type="ARBA" id="ARBA00023133"/>
    </source>
</evidence>
<comment type="caution">
    <text evidence="11">Lacks conserved residue(s) required for the propagation of feature annotation.</text>
</comment>
<feature type="transmembrane region" description="Helical" evidence="11">
    <location>
        <begin position="242"/>
        <end position="268"/>
    </location>
</feature>
<feature type="transmembrane region" description="Helical" evidence="11">
    <location>
        <begin position="163"/>
        <end position="180"/>
    </location>
</feature>
<dbReference type="Pfam" id="PF02628">
    <property type="entry name" value="COX15-CtaA"/>
    <property type="match status" value="1"/>
</dbReference>
<evidence type="ECO:0000256" key="6">
    <source>
        <dbReference type="ARBA" id="ARBA00023002"/>
    </source>
</evidence>
<dbReference type="PANTHER" id="PTHR35457:SF1">
    <property type="entry name" value="HEME A SYNTHASE"/>
    <property type="match status" value="1"/>
</dbReference>
<name>A0A084H3E2_METID</name>
<keyword evidence="13" id="KW-1185">Reference proteome</keyword>
<comment type="similarity">
    <text evidence="11">Belongs to the COX15/CtaA family. Type 1 subfamily.</text>
</comment>
<dbReference type="GO" id="GO:0046872">
    <property type="term" value="F:metal ion binding"/>
    <property type="evidence" value="ECO:0007669"/>
    <property type="project" value="UniProtKB-KW"/>
</dbReference>
<feature type="binding site" description="axial binding residue" evidence="11">
    <location>
        <position position="214"/>
    </location>
    <ligand>
        <name>heme</name>
        <dbReference type="ChEBI" id="CHEBI:30413"/>
    </ligand>
    <ligandPart>
        <name>Fe</name>
        <dbReference type="ChEBI" id="CHEBI:18248"/>
    </ligandPart>
</feature>
<accession>A0A084H3E2</accession>
<comment type="cofactor">
    <cofactor evidence="11">
        <name>heme b</name>
        <dbReference type="ChEBI" id="CHEBI:60344"/>
    </cofactor>
</comment>
<dbReference type="Proteomes" id="UP000028549">
    <property type="component" value="Unassembled WGS sequence"/>
</dbReference>
<comment type="function">
    <text evidence="11">Catalyzes the conversion of heme O to heme A by two successive hydroxylations of the methyl group at C8. The first hydroxylation forms heme I, the second hydroxylation results in an unstable dihydroxymethyl group, which spontaneously dehydrates, resulting in the formyl group of heme A.</text>
</comment>
<evidence type="ECO:0000256" key="7">
    <source>
        <dbReference type="ARBA" id="ARBA00023004"/>
    </source>
</evidence>
<dbReference type="PANTHER" id="PTHR35457">
    <property type="entry name" value="HEME A SYNTHASE"/>
    <property type="match status" value="1"/>
</dbReference>
<dbReference type="InterPro" id="IPR050450">
    <property type="entry name" value="COX15/CtaA_HemeA_synthase"/>
</dbReference>
<evidence type="ECO:0000256" key="5">
    <source>
        <dbReference type="ARBA" id="ARBA00022989"/>
    </source>
</evidence>
<comment type="pathway">
    <text evidence="11">Porphyrin-containing compound metabolism; heme A biosynthesis; heme A from heme O: step 1/1.</text>
</comment>
<keyword evidence="9 11" id="KW-0472">Membrane</keyword>
<organism evidence="12 13">
    <name type="scientific">Metabacillus indicus</name>
    <name type="common">Bacillus indicus</name>
    <dbReference type="NCBI Taxonomy" id="246786"/>
    <lineage>
        <taxon>Bacteria</taxon>
        <taxon>Bacillati</taxon>
        <taxon>Bacillota</taxon>
        <taxon>Bacilli</taxon>
        <taxon>Bacillales</taxon>
        <taxon>Bacillaceae</taxon>
        <taxon>Metabacillus</taxon>
    </lineage>
</organism>
<keyword evidence="2 11" id="KW-1003">Cell membrane</keyword>
<dbReference type="RefSeq" id="WP_029285096.1">
    <property type="nucleotide sequence ID" value="NZ_CP176757.1"/>
</dbReference>
<evidence type="ECO:0000256" key="10">
    <source>
        <dbReference type="ARBA" id="ARBA00023157"/>
    </source>
</evidence>